<feature type="region of interest" description="Disordered" evidence="1">
    <location>
        <begin position="236"/>
        <end position="262"/>
    </location>
</feature>
<keyword evidence="3" id="KW-0413">Isomerase</keyword>
<dbReference type="EMBL" id="LN483070">
    <property type="protein sequence ID" value="CEA07314.1"/>
    <property type="molecule type" value="Genomic_DNA"/>
</dbReference>
<reference evidence="3" key="1">
    <citation type="submission" date="2014-07" db="EMBL/GenBank/DDBJ databases">
        <authorList>
            <person name="Urmite Genomes Urmite Genomes"/>
        </authorList>
    </citation>
    <scope>NUCLEOTIDE SEQUENCE</scope>
    <source>
        <strain evidence="3">11W110_air</strain>
    </source>
</reference>
<dbReference type="GO" id="GO:0016853">
    <property type="term" value="F:isomerase activity"/>
    <property type="evidence" value="ECO:0007669"/>
    <property type="project" value="UniProtKB-KW"/>
</dbReference>
<feature type="domain" description="SIS" evidence="2">
    <location>
        <begin position="77"/>
        <end position="235"/>
    </location>
</feature>
<dbReference type="PANTHER" id="PTHR30390:SF6">
    <property type="entry name" value="DNAA INITIATOR-ASSOCIATING PROTEIN DIAA"/>
    <property type="match status" value="1"/>
</dbReference>
<dbReference type="InterPro" id="IPR001347">
    <property type="entry name" value="SIS_dom"/>
</dbReference>
<dbReference type="PATRIC" id="fig|1461584.3.peg.616"/>
<gene>
    <name evidence="3" type="primary">gmhA1</name>
    <name evidence="3" type="ORF">BN1051_00626</name>
</gene>
<dbReference type="GO" id="GO:0097367">
    <property type="term" value="F:carbohydrate derivative binding"/>
    <property type="evidence" value="ECO:0007669"/>
    <property type="project" value="InterPro"/>
</dbReference>
<protein>
    <submittedName>
        <fullName evidence="3">Phosphoheptose isomerase 1</fullName>
    </submittedName>
</protein>
<name>A0A078MM16_9MICC</name>
<evidence type="ECO:0000256" key="1">
    <source>
        <dbReference type="SAM" id="MobiDB-lite"/>
    </source>
</evidence>
<dbReference type="GO" id="GO:1901135">
    <property type="term" value="P:carbohydrate derivative metabolic process"/>
    <property type="evidence" value="ECO:0007669"/>
    <property type="project" value="InterPro"/>
</dbReference>
<accession>A0A078MM16</accession>
<evidence type="ECO:0000313" key="3">
    <source>
        <dbReference type="EMBL" id="CEA07314.1"/>
    </source>
</evidence>
<proteinExistence type="predicted"/>
<feature type="region of interest" description="Disordered" evidence="1">
    <location>
        <begin position="1"/>
        <end position="47"/>
    </location>
</feature>
<dbReference type="InterPro" id="IPR035461">
    <property type="entry name" value="GmhA/DiaA"/>
</dbReference>
<dbReference type="InterPro" id="IPR046348">
    <property type="entry name" value="SIS_dom_sf"/>
</dbReference>
<dbReference type="AlphaFoldDB" id="A0A078MM16"/>
<dbReference type="Gene3D" id="3.40.50.10490">
    <property type="entry name" value="Glucose-6-phosphate isomerase like protein, domain 1"/>
    <property type="match status" value="1"/>
</dbReference>
<dbReference type="PANTHER" id="PTHR30390">
    <property type="entry name" value="SEDOHEPTULOSE 7-PHOSPHATE ISOMERASE / DNAA INITIATOR-ASSOCIATING FACTOR FOR REPLICATION INITIATION"/>
    <property type="match status" value="1"/>
</dbReference>
<dbReference type="SUPFAM" id="SSF53697">
    <property type="entry name" value="SIS domain"/>
    <property type="match status" value="1"/>
</dbReference>
<feature type="compositionally biased region" description="Low complexity" evidence="1">
    <location>
        <begin position="8"/>
        <end position="39"/>
    </location>
</feature>
<organism evidence="3">
    <name type="scientific">Arthrobacter saudimassiliensis</name>
    <dbReference type="NCBI Taxonomy" id="1461584"/>
    <lineage>
        <taxon>Bacteria</taxon>
        <taxon>Bacillati</taxon>
        <taxon>Actinomycetota</taxon>
        <taxon>Actinomycetes</taxon>
        <taxon>Micrococcales</taxon>
        <taxon>Micrococcaceae</taxon>
        <taxon>Arthrobacter</taxon>
    </lineage>
</organism>
<evidence type="ECO:0000259" key="2">
    <source>
        <dbReference type="PROSITE" id="PS51464"/>
    </source>
</evidence>
<sequence>MNPLSIHPGTTPAAVPAPAGTAPAPQVPATAPAQPATAPRSDGPAREAVREHLEHLAPAISSLQEQAGRLTAWGVDLARRLHAGHRLLAAGNGGSAAEAQHLTAELVGRFDGERRAFSAIALHAETSAVTAIGNDYGFEELYARQVAAHGRSGDVLVLLSTSGRSPNLLRAAAAARTAGITTWALTGSAPNPLTEACDDHVAIQARSANAQEAHLIGVHMLCRAFDAEIARLDAEAAAEPGTADPEAGPSPAAAESAQEARA</sequence>
<dbReference type="PROSITE" id="PS51464">
    <property type="entry name" value="SIS"/>
    <property type="match status" value="1"/>
</dbReference>
<dbReference type="Pfam" id="PF13580">
    <property type="entry name" value="SIS_2"/>
    <property type="match status" value="1"/>
</dbReference>
<dbReference type="CDD" id="cd05006">
    <property type="entry name" value="SIS_GmhA"/>
    <property type="match status" value="1"/>
</dbReference>
<dbReference type="InterPro" id="IPR050099">
    <property type="entry name" value="SIS_GmhA/DiaA_subfam"/>
</dbReference>